<gene>
    <name evidence="1" type="ORF">MAXJ12_32894</name>
</gene>
<reference evidence="1 2" key="1">
    <citation type="journal article" date="2012" name="J. Bacteriol.">
        <title>Draft Genome Sequence of Mesorhizobium alhagi CCNWXJ12-2T, a Novel Salt-Resistant Species Isolated from the Desert of Northwestern China.</title>
        <authorList>
            <person name="Zhou M."/>
            <person name="Chen W."/>
            <person name="Chen H."/>
            <person name="Wei G."/>
        </authorList>
    </citation>
    <scope>NUCLEOTIDE SEQUENCE [LARGE SCALE GENOMIC DNA]</scope>
    <source>
        <strain evidence="1 2">CCNWXJ12-2</strain>
    </source>
</reference>
<proteinExistence type="predicted"/>
<sequence length="91" mass="10186">MNPDTQLQCRQPHLPALRLYASRNGVDFQRREAGRNWVPAIGRRHSGNGHVSIADRLEFFPAIASHVSSNVVKYWSKGPMSAAGSMRSARR</sequence>
<name>H0I281_9HYPH</name>
<accession>H0I281</accession>
<keyword evidence="2" id="KW-1185">Reference proteome</keyword>
<dbReference type="PATRIC" id="fig|1107882.3.peg.6359"/>
<evidence type="ECO:0000313" key="2">
    <source>
        <dbReference type="Proteomes" id="UP000003250"/>
    </source>
</evidence>
<evidence type="ECO:0000313" key="1">
    <source>
        <dbReference type="EMBL" id="EHK52967.1"/>
    </source>
</evidence>
<dbReference type="Proteomes" id="UP000003250">
    <property type="component" value="Unassembled WGS sequence"/>
</dbReference>
<dbReference type="AlphaFoldDB" id="H0I281"/>
<organism evidence="1 2">
    <name type="scientific">Mesorhizobium alhagi CCNWXJ12-2</name>
    <dbReference type="NCBI Taxonomy" id="1107882"/>
    <lineage>
        <taxon>Bacteria</taxon>
        <taxon>Pseudomonadati</taxon>
        <taxon>Pseudomonadota</taxon>
        <taxon>Alphaproteobacteria</taxon>
        <taxon>Hyphomicrobiales</taxon>
        <taxon>Phyllobacteriaceae</taxon>
        <taxon>Allomesorhizobium</taxon>
    </lineage>
</organism>
<dbReference type="EMBL" id="AHAM01000297">
    <property type="protein sequence ID" value="EHK52967.1"/>
    <property type="molecule type" value="Genomic_DNA"/>
</dbReference>
<protein>
    <submittedName>
        <fullName evidence="1">Uncharacterized protein</fullName>
    </submittedName>
</protein>